<dbReference type="InterPro" id="IPR000835">
    <property type="entry name" value="HTH_MarR-typ"/>
</dbReference>
<evidence type="ECO:0000256" key="1">
    <source>
        <dbReference type="ARBA" id="ARBA00006479"/>
    </source>
</evidence>
<dbReference type="InterPro" id="IPR043129">
    <property type="entry name" value="ATPase_NBD"/>
</dbReference>
<dbReference type="Gene3D" id="3.30.420.40">
    <property type="match status" value="2"/>
</dbReference>
<dbReference type="CDD" id="cd00090">
    <property type="entry name" value="HTH_ARSR"/>
    <property type="match status" value="1"/>
</dbReference>
<feature type="domain" description="HTH marR-type" evidence="3">
    <location>
        <begin position="26"/>
        <end position="72"/>
    </location>
</feature>
<dbReference type="InterPro" id="IPR000600">
    <property type="entry name" value="ROK"/>
</dbReference>
<feature type="region of interest" description="Disordered" evidence="2">
    <location>
        <begin position="161"/>
        <end position="202"/>
    </location>
</feature>
<dbReference type="InterPro" id="IPR049874">
    <property type="entry name" value="ROK_cs"/>
</dbReference>
<accession>A0A0X3VBH4</accession>
<dbReference type="PROSITE" id="PS01125">
    <property type="entry name" value="ROK"/>
    <property type="match status" value="1"/>
</dbReference>
<dbReference type="OrthoDB" id="3534172at2"/>
<dbReference type="SUPFAM" id="SSF46785">
    <property type="entry name" value="Winged helix' DNA-binding domain"/>
    <property type="match status" value="1"/>
</dbReference>
<organism evidence="4 5">
    <name type="scientific">Actinoplanes awajinensis subsp. mycoplanecinus</name>
    <dbReference type="NCBI Taxonomy" id="135947"/>
    <lineage>
        <taxon>Bacteria</taxon>
        <taxon>Bacillati</taxon>
        <taxon>Actinomycetota</taxon>
        <taxon>Actinomycetes</taxon>
        <taxon>Micromonosporales</taxon>
        <taxon>Micromonosporaceae</taxon>
        <taxon>Actinoplanes</taxon>
    </lineage>
</organism>
<gene>
    <name evidence="4" type="ORF">ADL15_01885</name>
</gene>
<evidence type="ECO:0000256" key="2">
    <source>
        <dbReference type="SAM" id="MobiDB-lite"/>
    </source>
</evidence>
<proteinExistence type="inferred from homology"/>
<dbReference type="PANTHER" id="PTHR18964">
    <property type="entry name" value="ROK (REPRESSOR, ORF, KINASE) FAMILY"/>
    <property type="match status" value="1"/>
</dbReference>
<dbReference type="GO" id="GO:0003700">
    <property type="term" value="F:DNA-binding transcription factor activity"/>
    <property type="evidence" value="ECO:0007669"/>
    <property type="project" value="InterPro"/>
</dbReference>
<comment type="caution">
    <text evidence="4">The sequence shown here is derived from an EMBL/GenBank/DDBJ whole genome shotgun (WGS) entry which is preliminary data.</text>
</comment>
<dbReference type="SUPFAM" id="SSF53067">
    <property type="entry name" value="Actin-like ATPase domain"/>
    <property type="match status" value="1"/>
</dbReference>
<sequence length="491" mass="49006">MREAVGAPAPASRPGRGRRPGARESILDAIRAAEELSRVELAKITGLTEAAVSMTVRRLIEEGLVVETGRTPTGGKPRTLLRLDPAARLAVGVHLDEDATTYVLTGQTGGVISRLARPTPLGAALLATSRSATPGPAAPAAAVPGAAASGAAASGADSFAASSSASSSLPGSTSSGGDASPSSALSGSGALPGDASSNGDVLPGDAQDAVLSALSADIDVLLAGSGVDPARCLGVGIVWPGPHSGGTPADDLLPHLRGWHGDELGRRLSETTGWPVLVENDATAAAVGEYWVARVGPDRAFAALYMGGGIGAGIVIEGRAMRGSHASAGEFGHLCLEVFGPECWCGSRGCLEVLAGPRTVVTAARGDRVAAAEAGLDPAQPIRSVAADFGAVARAARAGAPHCRALLESSARYVAAATESMVNLLDIDLVVLTGPGFAAASAIYGPAITRRLAPADSRTWHRDVTVTVSLAAATASATGAAALVLQSHLRA</sequence>
<feature type="compositionally biased region" description="Low complexity" evidence="2">
    <location>
        <begin position="161"/>
        <end position="197"/>
    </location>
</feature>
<dbReference type="InterPro" id="IPR036388">
    <property type="entry name" value="WH-like_DNA-bd_sf"/>
</dbReference>
<keyword evidence="5" id="KW-1185">Reference proteome</keyword>
<protein>
    <submittedName>
        <fullName evidence="4">ROK family transcriptional regulator</fullName>
    </submittedName>
</protein>
<dbReference type="RefSeq" id="WP_067684526.1">
    <property type="nucleotide sequence ID" value="NZ_LLZH01000003.1"/>
</dbReference>
<name>A0A0X3VBH4_9ACTN</name>
<dbReference type="Pfam" id="PF00480">
    <property type="entry name" value="ROK"/>
    <property type="match status" value="1"/>
</dbReference>
<dbReference type="Gene3D" id="1.10.10.10">
    <property type="entry name" value="Winged helix-like DNA-binding domain superfamily/Winged helix DNA-binding domain"/>
    <property type="match status" value="1"/>
</dbReference>
<dbReference type="InterPro" id="IPR011991">
    <property type="entry name" value="ArsR-like_HTH"/>
</dbReference>
<evidence type="ECO:0000259" key="3">
    <source>
        <dbReference type="Pfam" id="PF12802"/>
    </source>
</evidence>
<feature type="region of interest" description="Disordered" evidence="2">
    <location>
        <begin position="1"/>
        <end position="21"/>
    </location>
</feature>
<evidence type="ECO:0000313" key="5">
    <source>
        <dbReference type="Proteomes" id="UP000053244"/>
    </source>
</evidence>
<comment type="similarity">
    <text evidence="1">Belongs to the ROK (NagC/XylR) family.</text>
</comment>
<dbReference type="Pfam" id="PF12802">
    <property type="entry name" value="MarR_2"/>
    <property type="match status" value="1"/>
</dbReference>
<dbReference type="AlphaFoldDB" id="A0A0X3VBH4"/>
<dbReference type="InterPro" id="IPR036390">
    <property type="entry name" value="WH_DNA-bd_sf"/>
</dbReference>
<feature type="compositionally biased region" description="Low complexity" evidence="2">
    <location>
        <begin position="1"/>
        <end position="14"/>
    </location>
</feature>
<dbReference type="Proteomes" id="UP000053244">
    <property type="component" value="Unassembled WGS sequence"/>
</dbReference>
<evidence type="ECO:0000313" key="4">
    <source>
        <dbReference type="EMBL" id="KUL42151.1"/>
    </source>
</evidence>
<dbReference type="EMBL" id="LLZH01000003">
    <property type="protein sequence ID" value="KUL42151.1"/>
    <property type="molecule type" value="Genomic_DNA"/>
</dbReference>
<reference evidence="4 5" key="1">
    <citation type="submission" date="2015-10" db="EMBL/GenBank/DDBJ databases">
        <authorList>
            <person name="Gilbert D.G."/>
        </authorList>
    </citation>
    <scope>NUCLEOTIDE SEQUENCE [LARGE SCALE GENOMIC DNA]</scope>
    <source>
        <strain evidence="4 5">NRRL B-16712</strain>
    </source>
</reference>
<dbReference type="PANTHER" id="PTHR18964:SF149">
    <property type="entry name" value="BIFUNCTIONAL UDP-N-ACETYLGLUCOSAMINE 2-EPIMERASE_N-ACETYLMANNOSAMINE KINASE"/>
    <property type="match status" value="1"/>
</dbReference>